<proteinExistence type="predicted"/>
<dbReference type="EMBL" id="JACGCM010002657">
    <property type="protein sequence ID" value="KAF6137466.1"/>
    <property type="molecule type" value="Genomic_DNA"/>
</dbReference>
<reference evidence="2 3" key="1">
    <citation type="journal article" date="2020" name="IScience">
        <title>Genome Sequencing of the Endangered Kingdonia uniflora (Circaeasteraceae, Ranunculales) Reveals Potential Mechanisms of Evolutionary Specialization.</title>
        <authorList>
            <person name="Sun Y."/>
            <person name="Deng T."/>
            <person name="Zhang A."/>
            <person name="Moore M.J."/>
            <person name="Landis J.B."/>
            <person name="Lin N."/>
            <person name="Zhang H."/>
            <person name="Zhang X."/>
            <person name="Huang J."/>
            <person name="Zhang X."/>
            <person name="Sun H."/>
            <person name="Wang H."/>
        </authorList>
    </citation>
    <scope>NUCLEOTIDE SEQUENCE [LARGE SCALE GENOMIC DNA]</scope>
    <source>
        <strain evidence="2">TB1705</strain>
        <tissue evidence="2">Leaf</tissue>
    </source>
</reference>
<dbReference type="Proteomes" id="UP000541444">
    <property type="component" value="Unassembled WGS sequence"/>
</dbReference>
<organism evidence="2 3">
    <name type="scientific">Kingdonia uniflora</name>
    <dbReference type="NCBI Taxonomy" id="39325"/>
    <lineage>
        <taxon>Eukaryota</taxon>
        <taxon>Viridiplantae</taxon>
        <taxon>Streptophyta</taxon>
        <taxon>Embryophyta</taxon>
        <taxon>Tracheophyta</taxon>
        <taxon>Spermatophyta</taxon>
        <taxon>Magnoliopsida</taxon>
        <taxon>Ranunculales</taxon>
        <taxon>Circaeasteraceae</taxon>
        <taxon>Kingdonia</taxon>
    </lineage>
</organism>
<feature type="non-terminal residue" evidence="2">
    <location>
        <position position="91"/>
    </location>
</feature>
<gene>
    <name evidence="2" type="ORF">GIB67_009942</name>
</gene>
<evidence type="ECO:0000313" key="2">
    <source>
        <dbReference type="EMBL" id="KAF6137466.1"/>
    </source>
</evidence>
<keyword evidence="1" id="KW-0472">Membrane</keyword>
<evidence type="ECO:0000256" key="1">
    <source>
        <dbReference type="SAM" id="Phobius"/>
    </source>
</evidence>
<protein>
    <submittedName>
        <fullName evidence="2">Uncharacterized protein</fullName>
    </submittedName>
</protein>
<keyword evidence="3" id="KW-1185">Reference proteome</keyword>
<sequence>MYFQDEFDDFEFSCPVAIDDEDLMDPVGDIDMDALQNCCFPLRNLILGINNMPFTLFAVSALNSTIVEYIFGFCYAMLKLFNPLHFCMCCL</sequence>
<name>A0A7J7L4B6_9MAGN</name>
<evidence type="ECO:0000313" key="3">
    <source>
        <dbReference type="Proteomes" id="UP000541444"/>
    </source>
</evidence>
<accession>A0A7J7L4B6</accession>
<dbReference type="AlphaFoldDB" id="A0A7J7L4B6"/>
<keyword evidence="1" id="KW-1133">Transmembrane helix</keyword>
<feature type="transmembrane region" description="Helical" evidence="1">
    <location>
        <begin position="54"/>
        <end position="78"/>
    </location>
</feature>
<comment type="caution">
    <text evidence="2">The sequence shown here is derived from an EMBL/GenBank/DDBJ whole genome shotgun (WGS) entry which is preliminary data.</text>
</comment>
<keyword evidence="1" id="KW-0812">Transmembrane</keyword>